<dbReference type="PROSITE" id="PS00622">
    <property type="entry name" value="HTH_LUXR_1"/>
    <property type="match status" value="1"/>
</dbReference>
<evidence type="ECO:0000259" key="5">
    <source>
        <dbReference type="PROSITE" id="PS50043"/>
    </source>
</evidence>
<dbReference type="EMBL" id="CP054139">
    <property type="protein sequence ID" value="QKJ29255.1"/>
    <property type="molecule type" value="Genomic_DNA"/>
</dbReference>
<name>A0A7D4TTP8_9SPHI</name>
<keyword evidence="3" id="KW-0804">Transcription</keyword>
<dbReference type="Pfam" id="PF00196">
    <property type="entry name" value="GerE"/>
    <property type="match status" value="1"/>
</dbReference>
<dbReference type="Proteomes" id="UP000505355">
    <property type="component" value="Chromosome"/>
</dbReference>
<feature type="transmembrane region" description="Helical" evidence="4">
    <location>
        <begin position="13"/>
        <end position="30"/>
    </location>
</feature>
<dbReference type="AlphaFoldDB" id="A0A7D4TTP8"/>
<dbReference type="Gene3D" id="1.10.10.10">
    <property type="entry name" value="Winged helix-like DNA-binding domain superfamily/Winged helix DNA-binding domain"/>
    <property type="match status" value="1"/>
</dbReference>
<dbReference type="CDD" id="cd06170">
    <property type="entry name" value="LuxR_C_like"/>
    <property type="match status" value="1"/>
</dbReference>
<dbReference type="GO" id="GO:0003677">
    <property type="term" value="F:DNA binding"/>
    <property type="evidence" value="ECO:0007669"/>
    <property type="project" value="UniProtKB-KW"/>
</dbReference>
<protein>
    <submittedName>
        <fullName evidence="6">DNA-binding response regulator</fullName>
    </submittedName>
</protein>
<keyword evidence="2 6" id="KW-0238">DNA-binding</keyword>
<proteinExistence type="predicted"/>
<dbReference type="PANTHER" id="PTHR44688">
    <property type="entry name" value="DNA-BINDING TRANSCRIPTIONAL ACTIVATOR DEVR_DOSR"/>
    <property type="match status" value="1"/>
</dbReference>
<organism evidence="6 7">
    <name type="scientific">Mucilaginibacter mali</name>
    <dbReference type="NCBI Taxonomy" id="2740462"/>
    <lineage>
        <taxon>Bacteria</taxon>
        <taxon>Pseudomonadati</taxon>
        <taxon>Bacteroidota</taxon>
        <taxon>Sphingobacteriia</taxon>
        <taxon>Sphingobacteriales</taxon>
        <taxon>Sphingobacteriaceae</taxon>
        <taxon>Mucilaginibacter</taxon>
    </lineage>
</organism>
<gene>
    <name evidence="6" type="ORF">HQ865_05635</name>
</gene>
<dbReference type="PROSITE" id="PS50043">
    <property type="entry name" value="HTH_LUXR_2"/>
    <property type="match status" value="1"/>
</dbReference>
<keyword evidence="4" id="KW-0812">Transmembrane</keyword>
<dbReference type="InterPro" id="IPR000792">
    <property type="entry name" value="Tscrpt_reg_LuxR_C"/>
</dbReference>
<keyword evidence="7" id="KW-1185">Reference proteome</keyword>
<dbReference type="InterPro" id="IPR016032">
    <property type="entry name" value="Sig_transdc_resp-reg_C-effctor"/>
</dbReference>
<dbReference type="InterPro" id="IPR036388">
    <property type="entry name" value="WH-like_DNA-bd_sf"/>
</dbReference>
<evidence type="ECO:0000313" key="7">
    <source>
        <dbReference type="Proteomes" id="UP000505355"/>
    </source>
</evidence>
<reference evidence="6 7" key="1">
    <citation type="submission" date="2020-05" db="EMBL/GenBank/DDBJ databases">
        <title>Mucilaginibacter mali sp. nov.</title>
        <authorList>
            <person name="Kim H.S."/>
            <person name="Lee K.C."/>
            <person name="Suh M.K."/>
            <person name="Kim J.-S."/>
            <person name="Han K.-I."/>
            <person name="Eom M.K."/>
            <person name="Shin Y.K."/>
            <person name="Lee J.-S."/>
        </authorList>
    </citation>
    <scope>NUCLEOTIDE SEQUENCE [LARGE SCALE GENOMIC DNA]</scope>
    <source>
        <strain evidence="6 7">G2-14</strain>
    </source>
</reference>
<keyword evidence="1" id="KW-0805">Transcription regulation</keyword>
<evidence type="ECO:0000313" key="6">
    <source>
        <dbReference type="EMBL" id="QKJ29255.1"/>
    </source>
</evidence>
<dbReference type="KEGG" id="mmab:HQ865_05635"/>
<dbReference type="RefSeq" id="WP_173413950.1">
    <property type="nucleotide sequence ID" value="NZ_CP054139.1"/>
</dbReference>
<dbReference type="SMART" id="SM00421">
    <property type="entry name" value="HTH_LUXR"/>
    <property type="match status" value="1"/>
</dbReference>
<dbReference type="PRINTS" id="PR00038">
    <property type="entry name" value="HTHLUXR"/>
</dbReference>
<evidence type="ECO:0000256" key="4">
    <source>
        <dbReference type="SAM" id="Phobius"/>
    </source>
</evidence>
<evidence type="ECO:0000256" key="2">
    <source>
        <dbReference type="ARBA" id="ARBA00023125"/>
    </source>
</evidence>
<evidence type="ECO:0000256" key="3">
    <source>
        <dbReference type="ARBA" id="ARBA00023163"/>
    </source>
</evidence>
<accession>A0A7D4TTP8</accession>
<dbReference type="SUPFAM" id="SSF46894">
    <property type="entry name" value="C-terminal effector domain of the bipartite response regulators"/>
    <property type="match status" value="1"/>
</dbReference>
<feature type="domain" description="HTH luxR-type" evidence="5">
    <location>
        <begin position="88"/>
        <end position="155"/>
    </location>
</feature>
<dbReference type="GO" id="GO:0006355">
    <property type="term" value="P:regulation of DNA-templated transcription"/>
    <property type="evidence" value="ECO:0007669"/>
    <property type="project" value="InterPro"/>
</dbReference>
<keyword evidence="4" id="KW-1133">Transmembrane helix</keyword>
<dbReference type="PANTHER" id="PTHR44688:SF16">
    <property type="entry name" value="DNA-BINDING TRANSCRIPTIONAL ACTIVATOR DEVR_DOSR"/>
    <property type="match status" value="1"/>
</dbReference>
<feature type="transmembrane region" description="Helical" evidence="4">
    <location>
        <begin position="42"/>
        <end position="61"/>
    </location>
</feature>
<sequence length="158" mass="17915">MALTNPLIKNKQTILYGVSLAAVLFLLKWLEIRLLIIDHAMEVYMGVIALFFTSLGIWLALRLAKPRVQTVVVEKTVYKDNTAGFVANEQEIDRLNISKRELEVLQLMCDGLSNREISARLFVSLNTVKTHTSNLFEKMEVKRRTQAVEAAKRLGIIA</sequence>
<evidence type="ECO:0000256" key="1">
    <source>
        <dbReference type="ARBA" id="ARBA00023015"/>
    </source>
</evidence>
<keyword evidence="4" id="KW-0472">Membrane</keyword>